<dbReference type="GO" id="GO:0042732">
    <property type="term" value="P:D-xylose metabolic process"/>
    <property type="evidence" value="ECO:0007669"/>
    <property type="project" value="UniProtKB-KW"/>
</dbReference>
<keyword evidence="3" id="KW-0859">Xylose metabolism</keyword>
<dbReference type="PANTHER" id="PTHR18964">
    <property type="entry name" value="ROK (REPRESSOR, ORF, KINASE) FAMILY"/>
    <property type="match status" value="1"/>
</dbReference>
<keyword evidence="3" id="KW-0119">Carbohydrate metabolism</keyword>
<comment type="caution">
    <text evidence="4">The sequence shown here is derived from an EMBL/GenBank/DDBJ whole genome shotgun (WGS) entry which is preliminary data.</text>
</comment>
<dbReference type="GeneID" id="94546667"/>
<keyword evidence="4" id="KW-0808">Transferase</keyword>
<dbReference type="InterPro" id="IPR036390">
    <property type="entry name" value="WH_DNA-bd_sf"/>
</dbReference>
<organism evidence="4 5">
    <name type="scientific">Weissella soli</name>
    <dbReference type="NCBI Taxonomy" id="155866"/>
    <lineage>
        <taxon>Bacteria</taxon>
        <taxon>Bacillati</taxon>
        <taxon>Bacillota</taxon>
        <taxon>Bacilli</taxon>
        <taxon>Lactobacillales</taxon>
        <taxon>Lactobacillaceae</taxon>
        <taxon>Weissella</taxon>
    </lineage>
</organism>
<dbReference type="Proteomes" id="UP000254912">
    <property type="component" value="Unassembled WGS sequence"/>
</dbReference>
<dbReference type="EMBL" id="QRAS01000005">
    <property type="protein sequence ID" value="RDL01076.1"/>
    <property type="molecule type" value="Genomic_DNA"/>
</dbReference>
<evidence type="ECO:0000256" key="3">
    <source>
        <dbReference type="ARBA" id="ARBA00022629"/>
    </source>
</evidence>
<evidence type="ECO:0000256" key="1">
    <source>
        <dbReference type="ARBA" id="ARBA00002486"/>
    </source>
</evidence>
<gene>
    <name evidence="4" type="ORF">DFP99_1547</name>
</gene>
<dbReference type="Pfam" id="PF00480">
    <property type="entry name" value="ROK"/>
    <property type="match status" value="1"/>
</dbReference>
<dbReference type="SUPFAM" id="SSF46785">
    <property type="entry name" value="Winged helix' DNA-binding domain"/>
    <property type="match status" value="1"/>
</dbReference>
<dbReference type="InterPro" id="IPR036388">
    <property type="entry name" value="WH-like_DNA-bd_sf"/>
</dbReference>
<dbReference type="GO" id="GO:0016301">
    <property type="term" value="F:kinase activity"/>
    <property type="evidence" value="ECO:0007669"/>
    <property type="project" value="UniProtKB-KW"/>
</dbReference>
<dbReference type="Gene3D" id="1.10.10.10">
    <property type="entry name" value="Winged helix-like DNA-binding domain superfamily/Winged helix DNA-binding domain"/>
    <property type="match status" value="1"/>
</dbReference>
<accession>A0A288QP89</accession>
<proteinExistence type="inferred from homology"/>
<dbReference type="Gene3D" id="3.30.420.40">
    <property type="match status" value="2"/>
</dbReference>
<dbReference type="InterPro" id="IPR000600">
    <property type="entry name" value="ROK"/>
</dbReference>
<dbReference type="InterPro" id="IPR049874">
    <property type="entry name" value="ROK_cs"/>
</dbReference>
<keyword evidence="5" id="KW-1185">Reference proteome</keyword>
<keyword evidence="4" id="KW-0418">Kinase</keyword>
<evidence type="ECO:0000313" key="5">
    <source>
        <dbReference type="Proteomes" id="UP000254912"/>
    </source>
</evidence>
<sequence>MANKVDQDIMREANRKLIIQALFNAEQTSRSEIADQIELHKSTVTTIYREIEESGFIEELGEGTVSKAGGRKPKLIRFNHNLGYIVSFDLGHYHLRYMAARITGEIITQGELTITGMDIAAIQRAMLAYITQLGTLKTDRGLMGVSVAIHGVVENNRVHYAPYHLDLLSIDLAKQLESQLNVPVYLENEANLAAVYLRDYRDYDGGALLHNFITVNIHDGIGAGVILNDRLFPGVHGEAGEIGRMVMSNNHWQDEGFTGDVHLEDLFSEDALIARLARIKKIDYLTMDEFLSLWDNNDADALRLVDEWIETLAKAIFNLVQYMAPEAVFVHSRILARHPEFYTRMEARYQTIAPHTTIPLKFARRSVDRATLAGGISYTTRKLLDMIDFTLIFTDNKSKQTT</sequence>
<dbReference type="SUPFAM" id="SSF53067">
    <property type="entry name" value="Actin-like ATPase domain"/>
    <property type="match status" value="1"/>
</dbReference>
<dbReference type="KEGG" id="wso:WSWS_01483"/>
<comment type="function">
    <text evidence="1">Transcriptional repressor of xylose-utilizing enzymes.</text>
</comment>
<reference evidence="4 5" key="1">
    <citation type="submission" date="2018-07" db="EMBL/GenBank/DDBJ databases">
        <title>Genomic Encyclopedia of Type Strains, Phase III (KMG-III): the genomes of soil and plant-associated and newly described type strains.</title>
        <authorList>
            <person name="Whitman W."/>
        </authorList>
    </citation>
    <scope>NUCLEOTIDE SEQUENCE [LARGE SCALE GENOMIC DNA]</scope>
    <source>
        <strain evidence="4 5">CECT 7031</strain>
    </source>
</reference>
<evidence type="ECO:0000256" key="2">
    <source>
        <dbReference type="ARBA" id="ARBA00006479"/>
    </source>
</evidence>
<name>A0A288QP89_9LACO</name>
<protein>
    <submittedName>
        <fullName evidence="4">Putative NBD/HSP70 family sugar kinase</fullName>
    </submittedName>
</protein>
<dbReference type="RefSeq" id="WP_070230645.1">
    <property type="nucleotide sequence ID" value="NZ_BJYO01000007.1"/>
</dbReference>
<dbReference type="InterPro" id="IPR043129">
    <property type="entry name" value="ATPase_NBD"/>
</dbReference>
<dbReference type="PANTHER" id="PTHR18964:SF149">
    <property type="entry name" value="BIFUNCTIONAL UDP-N-ACETYLGLUCOSAMINE 2-EPIMERASE_N-ACETYLMANNOSAMINE KINASE"/>
    <property type="match status" value="1"/>
</dbReference>
<dbReference type="PROSITE" id="PS01125">
    <property type="entry name" value="ROK"/>
    <property type="match status" value="1"/>
</dbReference>
<comment type="similarity">
    <text evidence="2">Belongs to the ROK (NagC/XylR) family.</text>
</comment>
<dbReference type="AlphaFoldDB" id="A0A288QP89"/>
<evidence type="ECO:0000313" key="4">
    <source>
        <dbReference type="EMBL" id="RDL01076.1"/>
    </source>
</evidence>